<dbReference type="EMBL" id="CAVNYO010000448">
    <property type="protein sequence ID" value="CAK5282163.1"/>
    <property type="molecule type" value="Genomic_DNA"/>
</dbReference>
<reference evidence="2" key="1">
    <citation type="submission" date="2023-11" db="EMBL/GenBank/DDBJ databases">
        <authorList>
            <person name="De Vega J J."/>
            <person name="De Vega J J."/>
        </authorList>
    </citation>
    <scope>NUCLEOTIDE SEQUENCE</scope>
</reference>
<comment type="caution">
    <text evidence="2">The sequence shown here is derived from an EMBL/GenBank/DDBJ whole genome shotgun (WGS) entry which is preliminary data.</text>
</comment>
<protein>
    <submittedName>
        <fullName evidence="2">Uncharacterized protein</fullName>
    </submittedName>
</protein>
<gene>
    <name evidence="1" type="ORF">MYCIT1_LOCUS33664</name>
    <name evidence="2" type="ORF">MYCIT1_LOCUS33688</name>
</gene>
<proteinExistence type="predicted"/>
<sequence>MYRSRGGRNSNSGPPEICWSEVGRIRSTPTVWSRNPSVEALVSIRQTCVDCSVRWMDQDCHCDTCHVTSVRRFVTGCTDCE</sequence>
<keyword evidence="3" id="KW-1185">Reference proteome</keyword>
<evidence type="ECO:0000313" key="3">
    <source>
        <dbReference type="Proteomes" id="UP001295794"/>
    </source>
</evidence>
<accession>A0AAD2HU15</accession>
<dbReference type="Proteomes" id="UP001295794">
    <property type="component" value="Unassembled WGS sequence"/>
</dbReference>
<dbReference type="EMBL" id="CAVNYO010000447">
    <property type="protein sequence ID" value="CAK5282151.1"/>
    <property type="molecule type" value="Genomic_DNA"/>
</dbReference>
<evidence type="ECO:0000313" key="1">
    <source>
        <dbReference type="EMBL" id="CAK5282151.1"/>
    </source>
</evidence>
<organism evidence="2 3">
    <name type="scientific">Mycena citricolor</name>
    <dbReference type="NCBI Taxonomy" id="2018698"/>
    <lineage>
        <taxon>Eukaryota</taxon>
        <taxon>Fungi</taxon>
        <taxon>Dikarya</taxon>
        <taxon>Basidiomycota</taxon>
        <taxon>Agaricomycotina</taxon>
        <taxon>Agaricomycetes</taxon>
        <taxon>Agaricomycetidae</taxon>
        <taxon>Agaricales</taxon>
        <taxon>Marasmiineae</taxon>
        <taxon>Mycenaceae</taxon>
        <taxon>Mycena</taxon>
    </lineage>
</organism>
<evidence type="ECO:0000313" key="2">
    <source>
        <dbReference type="EMBL" id="CAK5282163.1"/>
    </source>
</evidence>
<dbReference type="AlphaFoldDB" id="A0AAD2HU15"/>
<name>A0AAD2HU15_9AGAR</name>